<name>E4N044_KITSK</name>
<dbReference type="eggNOG" id="ENOG5031GCM">
    <property type="taxonomic scope" value="Bacteria"/>
</dbReference>
<dbReference type="Proteomes" id="UP000007076">
    <property type="component" value="Chromosome"/>
</dbReference>
<dbReference type="AlphaFoldDB" id="E4N044"/>
<dbReference type="HOGENOM" id="CLU_2649645_0_0_11"/>
<organism evidence="1 2">
    <name type="scientific">Kitasatospora setae (strain ATCC 33774 / DSM 43861 / JCM 3304 / KCC A-0304 / NBRC 14216 / KM-6054)</name>
    <name type="common">Streptomyces setae</name>
    <dbReference type="NCBI Taxonomy" id="452652"/>
    <lineage>
        <taxon>Bacteria</taxon>
        <taxon>Bacillati</taxon>
        <taxon>Actinomycetota</taxon>
        <taxon>Actinomycetes</taxon>
        <taxon>Kitasatosporales</taxon>
        <taxon>Streptomycetaceae</taxon>
        <taxon>Kitasatospora</taxon>
    </lineage>
</organism>
<evidence type="ECO:0000313" key="2">
    <source>
        <dbReference type="Proteomes" id="UP000007076"/>
    </source>
</evidence>
<reference evidence="1 2" key="1">
    <citation type="journal article" date="2010" name="DNA Res.">
        <title>Genome sequence of Kitasatospora setae NBRC 14216T: an evolutionary snapshot of the family Streptomycetaceae.</title>
        <authorList>
            <person name="Ichikawa N."/>
            <person name="Oguchi A."/>
            <person name="Ikeda H."/>
            <person name="Ishikawa J."/>
            <person name="Kitani S."/>
            <person name="Watanabe Y."/>
            <person name="Nakamura S."/>
            <person name="Katano Y."/>
            <person name="Kishi E."/>
            <person name="Sasagawa M."/>
            <person name="Ankai A."/>
            <person name="Fukui S."/>
            <person name="Hashimoto Y."/>
            <person name="Kamata S."/>
            <person name="Otoguro M."/>
            <person name="Tanikawa S."/>
            <person name="Nihira T."/>
            <person name="Horinouchi S."/>
            <person name="Ohnishi Y."/>
            <person name="Hayakawa M."/>
            <person name="Kuzuyama T."/>
            <person name="Arisawa A."/>
            <person name="Nomoto F."/>
            <person name="Miura H."/>
            <person name="Takahashi Y."/>
            <person name="Fujita N."/>
        </authorList>
    </citation>
    <scope>NUCLEOTIDE SEQUENCE [LARGE SCALE GENOMIC DNA]</scope>
    <source>
        <strain evidence="2">ATCC 33774 / DSM 43861 / JCM 3304 / KCC A-0304 / NBRC 14216 / KM-6054</strain>
    </source>
</reference>
<protein>
    <submittedName>
        <fullName evidence="1">Uncharacterized protein</fullName>
    </submittedName>
</protein>
<sequence>MQRVAAVLGLETTADVLREGLRRLAVEADEIQAAENIRAYSQGRPAPLPEGVESLTPEELAEADAEIERGIAEGRW</sequence>
<gene>
    <name evidence="1" type="ordered locus">KSE_55990</name>
</gene>
<dbReference type="STRING" id="452652.KSE_55990"/>
<accession>E4N044</accession>
<proteinExistence type="predicted"/>
<dbReference type="PATRIC" id="fig|452652.3.peg.5606"/>
<dbReference type="KEGG" id="ksk:KSE_55990"/>
<dbReference type="EMBL" id="AP010968">
    <property type="protein sequence ID" value="BAJ31372.1"/>
    <property type="molecule type" value="Genomic_DNA"/>
</dbReference>
<evidence type="ECO:0000313" key="1">
    <source>
        <dbReference type="EMBL" id="BAJ31372.1"/>
    </source>
</evidence>
<keyword evidence="2" id="KW-1185">Reference proteome</keyword>